<protein>
    <submittedName>
        <fullName evidence="1">Uncharacterized protein</fullName>
    </submittedName>
</protein>
<reference evidence="1" key="2">
    <citation type="submission" date="2017-11" db="EMBL/GenBank/DDBJ databases">
        <title>Coralsnake Venomics: Analyses of Venom Gland Transcriptomes and Proteomes of Six Brazilian Taxa.</title>
        <authorList>
            <person name="Aird S.D."/>
            <person name="Jorge da Silva N."/>
            <person name="Qiu L."/>
            <person name="Villar-Briones A."/>
            <person name="Aparecida-Saddi V."/>
            <person name="Campos-Telles M.P."/>
            <person name="Grau M."/>
            <person name="Mikheyev A.S."/>
        </authorList>
    </citation>
    <scope>NUCLEOTIDE SEQUENCE</scope>
    <source>
        <tissue evidence="1">Venom_gland</tissue>
    </source>
</reference>
<name>A0A2D4MH97_9SAUR</name>
<accession>A0A2D4MH97</accession>
<sequence>MGDVDAAGAIRVALELPDQCLVVEIPDGNVSVAAAGEAHFGVWADGQGIAGRGRRGQFCLDSGGGGSQIPNGEGAGLPPNNQRVPVWKEFAGTDVVIPVQAV</sequence>
<evidence type="ECO:0000313" key="1">
    <source>
        <dbReference type="EMBL" id="LAB32379.1"/>
    </source>
</evidence>
<organism evidence="1">
    <name type="scientific">Micrurus spixii</name>
    <name type="common">Amazon coral snake</name>
    <dbReference type="NCBI Taxonomy" id="129469"/>
    <lineage>
        <taxon>Eukaryota</taxon>
        <taxon>Metazoa</taxon>
        <taxon>Chordata</taxon>
        <taxon>Craniata</taxon>
        <taxon>Vertebrata</taxon>
        <taxon>Euteleostomi</taxon>
        <taxon>Lepidosauria</taxon>
        <taxon>Squamata</taxon>
        <taxon>Bifurcata</taxon>
        <taxon>Unidentata</taxon>
        <taxon>Episquamata</taxon>
        <taxon>Toxicofera</taxon>
        <taxon>Serpentes</taxon>
        <taxon>Colubroidea</taxon>
        <taxon>Elapidae</taxon>
        <taxon>Elapinae</taxon>
        <taxon>Micrurus</taxon>
    </lineage>
</organism>
<dbReference type="AlphaFoldDB" id="A0A2D4MH97"/>
<reference evidence="1" key="1">
    <citation type="submission" date="2017-07" db="EMBL/GenBank/DDBJ databases">
        <authorList>
            <person name="Mikheyev A."/>
            <person name="Grau M."/>
        </authorList>
    </citation>
    <scope>NUCLEOTIDE SEQUENCE</scope>
    <source>
        <tissue evidence="1">Venom_gland</tissue>
    </source>
</reference>
<proteinExistence type="predicted"/>
<dbReference type="EMBL" id="IACM01097604">
    <property type="protein sequence ID" value="LAB32381.1"/>
    <property type="molecule type" value="Transcribed_RNA"/>
</dbReference>
<dbReference type="EMBL" id="IACM01097603">
    <property type="protein sequence ID" value="LAB32379.1"/>
    <property type="molecule type" value="Transcribed_RNA"/>
</dbReference>